<dbReference type="InterPro" id="IPR036291">
    <property type="entry name" value="NAD(P)-bd_dom_sf"/>
</dbReference>
<dbReference type="PANTHER" id="PTHR11695">
    <property type="entry name" value="ALCOHOL DEHYDROGENASE RELATED"/>
    <property type="match status" value="1"/>
</dbReference>
<dbReference type="GO" id="GO:0016491">
    <property type="term" value="F:oxidoreductase activity"/>
    <property type="evidence" value="ECO:0007669"/>
    <property type="project" value="InterPro"/>
</dbReference>
<reference evidence="2 3" key="1">
    <citation type="submission" date="2016-08" db="EMBL/GenBank/DDBJ databases">
        <authorList>
            <person name="Seilhamer J.J."/>
        </authorList>
    </citation>
    <scope>NUCLEOTIDE SEQUENCE [LARGE SCALE GENOMIC DNA]</scope>
    <source>
        <strain evidence="2 3">IEBC_T61001</strain>
    </source>
</reference>
<dbReference type="SMART" id="SM00829">
    <property type="entry name" value="PKS_ER"/>
    <property type="match status" value="1"/>
</dbReference>
<dbReference type="SUPFAM" id="SSF51735">
    <property type="entry name" value="NAD(P)-binding Rossmann-fold domains"/>
    <property type="match status" value="1"/>
</dbReference>
<dbReference type="InterPro" id="IPR013149">
    <property type="entry name" value="ADH-like_C"/>
</dbReference>
<dbReference type="InterPro" id="IPR050700">
    <property type="entry name" value="YIM1/Zinc_Alcohol_DH_Fams"/>
</dbReference>
<feature type="domain" description="Enoyl reductase (ER)" evidence="1">
    <location>
        <begin position="30"/>
        <end position="319"/>
    </location>
</feature>
<protein>
    <submittedName>
        <fullName evidence="2">Alcohol dehydrogenase, zinc containing</fullName>
    </submittedName>
</protein>
<evidence type="ECO:0000313" key="2">
    <source>
        <dbReference type="EMBL" id="SCB78532.1"/>
    </source>
</evidence>
<dbReference type="InterPro" id="IPR013154">
    <property type="entry name" value="ADH-like_N"/>
</dbReference>
<sequence length="322" mass="35662">MFNEGFKYDVNNNNSFQEVIMKAIICTQYGPPNVLQLQNIEKPTPKKNEVLIKIHATSVSTGDCRIRGFNSPLLFWIPMRIILGFRKPRNPILGVELSGEIEEIGTDVTQFKEGDPIFALTGLHAGAYAEYTCVHESGLITLKPTNVTYEEAAVIPFGGTSALHFLRKGRIKKGQQVLIYGASGSVGTAAVQLAKYFGTTVTAVCSNSNFELVQSLGADKVIDYTKEDFTKPGERYDIIFDAVGKYKKSLCTNTLTSNGKYVSVNGMMAKVSKEDMILLKKLVETEKLKPVIDRTYRLEEIAEAHMHVEKGHKKGNVSITLK</sequence>
<organism evidence="2 3">
    <name type="scientific">Bacillus thuringiensis</name>
    <dbReference type="NCBI Taxonomy" id="1428"/>
    <lineage>
        <taxon>Bacteria</taxon>
        <taxon>Bacillati</taxon>
        <taxon>Bacillota</taxon>
        <taxon>Bacilli</taxon>
        <taxon>Bacillales</taxon>
        <taxon>Bacillaceae</taxon>
        <taxon>Bacillus</taxon>
        <taxon>Bacillus cereus group</taxon>
    </lineage>
</organism>
<dbReference type="Gene3D" id="3.40.50.720">
    <property type="entry name" value="NAD(P)-binding Rossmann-like Domain"/>
    <property type="match status" value="1"/>
</dbReference>
<dbReference type="Pfam" id="PF00107">
    <property type="entry name" value="ADH_zinc_N"/>
    <property type="match status" value="1"/>
</dbReference>
<dbReference type="AlphaFoldDB" id="A0A1C3Z8D4"/>
<dbReference type="EMBL" id="FMBI01000007">
    <property type="protein sequence ID" value="SCB78532.1"/>
    <property type="molecule type" value="Genomic_DNA"/>
</dbReference>
<evidence type="ECO:0000313" key="3">
    <source>
        <dbReference type="Proteomes" id="UP000195991"/>
    </source>
</evidence>
<dbReference type="PANTHER" id="PTHR11695:SF648">
    <property type="entry name" value="ZINC-BINDING OXIDOREDUCTASE"/>
    <property type="match status" value="1"/>
</dbReference>
<dbReference type="SUPFAM" id="SSF50129">
    <property type="entry name" value="GroES-like"/>
    <property type="match status" value="1"/>
</dbReference>
<name>A0A1C3Z8D4_BACTU</name>
<dbReference type="InterPro" id="IPR020843">
    <property type="entry name" value="ER"/>
</dbReference>
<dbReference type="CDD" id="cd08267">
    <property type="entry name" value="MDR1"/>
    <property type="match status" value="1"/>
</dbReference>
<dbReference type="Proteomes" id="UP000195991">
    <property type="component" value="Unassembled WGS sequence"/>
</dbReference>
<proteinExistence type="predicted"/>
<accession>A0A1C3Z8D4</accession>
<dbReference type="Pfam" id="PF13602">
    <property type="entry name" value="ADH_zinc_N_2"/>
    <property type="match status" value="1"/>
</dbReference>
<evidence type="ECO:0000259" key="1">
    <source>
        <dbReference type="SMART" id="SM00829"/>
    </source>
</evidence>
<dbReference type="Gene3D" id="3.90.180.10">
    <property type="entry name" value="Medium-chain alcohol dehydrogenases, catalytic domain"/>
    <property type="match status" value="1"/>
</dbReference>
<gene>
    <name evidence="2" type="ORF">BTT61001_00159</name>
</gene>
<dbReference type="Pfam" id="PF08240">
    <property type="entry name" value="ADH_N"/>
    <property type="match status" value="1"/>
</dbReference>
<dbReference type="InterPro" id="IPR011032">
    <property type="entry name" value="GroES-like_sf"/>
</dbReference>